<evidence type="ECO:0000313" key="1">
    <source>
        <dbReference type="EMBL" id="KRP59028.1"/>
    </source>
</evidence>
<gene>
    <name evidence="1" type="ORF">TU79_16460</name>
</gene>
<dbReference type="AlphaFoldDB" id="A0A0R2ZKL3"/>
<dbReference type="EMBL" id="JYLK01000011">
    <property type="protein sequence ID" value="KRP59028.1"/>
    <property type="molecule type" value="Genomic_DNA"/>
</dbReference>
<dbReference type="Proteomes" id="UP000052019">
    <property type="component" value="Unassembled WGS sequence"/>
</dbReference>
<accession>A0A0R2ZKL3</accession>
<organism evidence="1 2">
    <name type="scientific">Pseudomonas trivialis</name>
    <dbReference type="NCBI Taxonomy" id="200450"/>
    <lineage>
        <taxon>Bacteria</taxon>
        <taxon>Pseudomonadati</taxon>
        <taxon>Pseudomonadota</taxon>
        <taxon>Gammaproteobacteria</taxon>
        <taxon>Pseudomonadales</taxon>
        <taxon>Pseudomonadaceae</taxon>
        <taxon>Pseudomonas</taxon>
    </lineage>
</organism>
<protein>
    <submittedName>
        <fullName evidence="1">Uncharacterized protein</fullName>
    </submittedName>
</protein>
<sequence length="205" mass="22233">MMCMGKFLLAKNNQAVDRLPSARVGLMAVLTQRERGAAVRHIGSVAESELFAHIHPAQAILDTMMGFYIASASVDRNILGHGFIGVEDDVRIARVNRLLLGKLHQLPPEPEALGIRVDGEVIQQERITCSGQDDNALNPSAIVQHMHTAAGNPLVIVLQHRTGFTTDALYVRRIGDLDNEFNGSDIVGGSGAYHGCGLRRKMTGM</sequence>
<evidence type="ECO:0000313" key="2">
    <source>
        <dbReference type="Proteomes" id="UP000052019"/>
    </source>
</evidence>
<proteinExistence type="predicted"/>
<reference evidence="1 2" key="1">
    <citation type="submission" date="2015-02" db="EMBL/GenBank/DDBJ databases">
        <title>Two Pseudomonas sp. nov. isolated from raw milk.</title>
        <authorList>
            <person name="Wenning M."/>
            <person name="von Neubeck M."/>
            <person name="Huptas C."/>
            <person name="Scherer S."/>
        </authorList>
    </citation>
    <scope>NUCLEOTIDE SEQUENCE [LARGE SCALE GENOMIC DNA]</scope>
    <source>
        <strain evidence="1 2">DSM 14937</strain>
    </source>
</reference>
<name>A0A0R2ZKL3_9PSED</name>
<comment type="caution">
    <text evidence="1">The sequence shown here is derived from an EMBL/GenBank/DDBJ whole genome shotgun (WGS) entry which is preliminary data.</text>
</comment>